<protein>
    <submittedName>
        <fullName evidence="2">Uncharacterized protein</fullName>
    </submittedName>
</protein>
<feature type="compositionally biased region" description="Basic and acidic residues" evidence="1">
    <location>
        <begin position="230"/>
        <end position="240"/>
    </location>
</feature>
<proteinExistence type="predicted"/>
<accession>A0AAN6UK70</accession>
<feature type="compositionally biased region" description="Polar residues" evidence="1">
    <location>
        <begin position="268"/>
        <end position="285"/>
    </location>
</feature>
<gene>
    <name evidence="2" type="ORF">BT67DRAFT_435090</name>
</gene>
<evidence type="ECO:0000313" key="3">
    <source>
        <dbReference type="Proteomes" id="UP001304895"/>
    </source>
</evidence>
<reference evidence="2" key="2">
    <citation type="submission" date="2023-05" db="EMBL/GenBank/DDBJ databases">
        <authorList>
            <consortium name="Lawrence Berkeley National Laboratory"/>
            <person name="Steindorff A."/>
            <person name="Hensen N."/>
            <person name="Bonometti L."/>
            <person name="Westerberg I."/>
            <person name="Brannstrom I.O."/>
            <person name="Guillou S."/>
            <person name="Cros-Aarteil S."/>
            <person name="Calhoun S."/>
            <person name="Haridas S."/>
            <person name="Kuo A."/>
            <person name="Mondo S."/>
            <person name="Pangilinan J."/>
            <person name="Riley R."/>
            <person name="Labutti K."/>
            <person name="Andreopoulos B."/>
            <person name="Lipzen A."/>
            <person name="Chen C."/>
            <person name="Yanf M."/>
            <person name="Daum C."/>
            <person name="Ng V."/>
            <person name="Clum A."/>
            <person name="Ohm R."/>
            <person name="Martin F."/>
            <person name="Silar P."/>
            <person name="Natvig D."/>
            <person name="Lalanne C."/>
            <person name="Gautier V."/>
            <person name="Ament-Velasquez S.L."/>
            <person name="Kruys A."/>
            <person name="Hutchinson M.I."/>
            <person name="Powell A.J."/>
            <person name="Barry K."/>
            <person name="Miller A.N."/>
            <person name="Grigoriev I.V."/>
            <person name="Debuchy R."/>
            <person name="Gladieux P."/>
            <person name="Thoren M.H."/>
            <person name="Johannesson H."/>
        </authorList>
    </citation>
    <scope>NUCLEOTIDE SEQUENCE</scope>
    <source>
        <strain evidence="2">CBS 123565</strain>
    </source>
</reference>
<name>A0AAN6UK70_9PEZI</name>
<dbReference type="AlphaFoldDB" id="A0AAN6UK70"/>
<dbReference type="EMBL" id="MU853413">
    <property type="protein sequence ID" value="KAK4133216.1"/>
    <property type="molecule type" value="Genomic_DNA"/>
</dbReference>
<evidence type="ECO:0000313" key="2">
    <source>
        <dbReference type="EMBL" id="KAK4133216.1"/>
    </source>
</evidence>
<feature type="region of interest" description="Disordered" evidence="1">
    <location>
        <begin position="208"/>
        <end position="294"/>
    </location>
</feature>
<feature type="region of interest" description="Disordered" evidence="1">
    <location>
        <begin position="51"/>
        <end position="79"/>
    </location>
</feature>
<dbReference type="Proteomes" id="UP001304895">
    <property type="component" value="Unassembled WGS sequence"/>
</dbReference>
<evidence type="ECO:0000256" key="1">
    <source>
        <dbReference type="SAM" id="MobiDB-lite"/>
    </source>
</evidence>
<keyword evidence="3" id="KW-1185">Reference proteome</keyword>
<dbReference type="Gene3D" id="2.40.50.140">
    <property type="entry name" value="Nucleic acid-binding proteins"/>
    <property type="match status" value="1"/>
</dbReference>
<organism evidence="2 3">
    <name type="scientific">Trichocladium antarcticum</name>
    <dbReference type="NCBI Taxonomy" id="1450529"/>
    <lineage>
        <taxon>Eukaryota</taxon>
        <taxon>Fungi</taxon>
        <taxon>Dikarya</taxon>
        <taxon>Ascomycota</taxon>
        <taxon>Pezizomycotina</taxon>
        <taxon>Sordariomycetes</taxon>
        <taxon>Sordariomycetidae</taxon>
        <taxon>Sordariales</taxon>
        <taxon>Chaetomiaceae</taxon>
        <taxon>Trichocladium</taxon>
    </lineage>
</organism>
<reference evidence="2" key="1">
    <citation type="journal article" date="2023" name="Mol. Phylogenet. Evol.">
        <title>Genome-scale phylogeny and comparative genomics of the fungal order Sordariales.</title>
        <authorList>
            <person name="Hensen N."/>
            <person name="Bonometti L."/>
            <person name="Westerberg I."/>
            <person name="Brannstrom I.O."/>
            <person name="Guillou S."/>
            <person name="Cros-Aarteil S."/>
            <person name="Calhoun S."/>
            <person name="Haridas S."/>
            <person name="Kuo A."/>
            <person name="Mondo S."/>
            <person name="Pangilinan J."/>
            <person name="Riley R."/>
            <person name="LaButti K."/>
            <person name="Andreopoulos B."/>
            <person name="Lipzen A."/>
            <person name="Chen C."/>
            <person name="Yan M."/>
            <person name="Daum C."/>
            <person name="Ng V."/>
            <person name="Clum A."/>
            <person name="Steindorff A."/>
            <person name="Ohm R.A."/>
            <person name="Martin F."/>
            <person name="Silar P."/>
            <person name="Natvig D.O."/>
            <person name="Lalanne C."/>
            <person name="Gautier V."/>
            <person name="Ament-Velasquez S.L."/>
            <person name="Kruys A."/>
            <person name="Hutchinson M.I."/>
            <person name="Powell A.J."/>
            <person name="Barry K."/>
            <person name="Miller A.N."/>
            <person name="Grigoriev I.V."/>
            <person name="Debuchy R."/>
            <person name="Gladieux P."/>
            <person name="Hiltunen Thoren M."/>
            <person name="Johannesson H."/>
        </authorList>
    </citation>
    <scope>NUCLEOTIDE SEQUENCE</scope>
    <source>
        <strain evidence="2">CBS 123565</strain>
    </source>
</reference>
<comment type="caution">
    <text evidence="2">The sequence shown here is derived from an EMBL/GenBank/DDBJ whole genome shotgun (WGS) entry which is preliminary data.</text>
</comment>
<feature type="compositionally biased region" description="Basic residues" evidence="1">
    <location>
        <begin position="68"/>
        <end position="78"/>
    </location>
</feature>
<dbReference type="InterPro" id="IPR012340">
    <property type="entry name" value="NA-bd_OB-fold"/>
</dbReference>
<sequence>MSDQTIISLDPASPIRPIPLIADILRTRNCIPGSVFLVEAIDRRVQAPRLVGSESASGSGSGDGGVKRPGKRRSGSRSGRRERAVRLLLGDGELVVQALVRPEIHCFVDGGSVYEGCYVRVDKFELGWVGGADGVGKVVYLVVGDMVTVGWNEEYLGMLRRERGAEAGMEVAENEVAGIATTAGLREIGVGGGVEVMLQPLADEMSEEAAVAVSEEAKSWPDEDLQPSTRQDRPDMKAAENQDVSGPDDTLETLEIYAEKAEPPPVTTIAQNPARQKQTNNQSNKPRPWMSNDPTQPVKLTLLRAIPALPYKQNWMVNILAVVVSLSDVEPSHLEPYLQRTARLADPSTLKHVHLTVVLDPQGFTPMVGSVVLLRGVKNHMYDGGSLRKYVSDRPRNGTSWWVQHPETLGWCDEEAARLRAWWEGSGGRRVTA</sequence>